<dbReference type="AlphaFoldDB" id="A0A9N9TM52"/>
<feature type="region of interest" description="Disordered" evidence="3">
    <location>
        <begin position="67"/>
        <end position="121"/>
    </location>
</feature>
<name>A0A9N9TM52_PHYSR</name>
<dbReference type="FunFam" id="1.20.5.340:FF:000001">
    <property type="entry name" value="Tropomyosin alpha-1 chain isoform 2"/>
    <property type="match status" value="1"/>
</dbReference>
<evidence type="ECO:0000256" key="2">
    <source>
        <dbReference type="ARBA" id="ARBA00023054"/>
    </source>
</evidence>
<evidence type="ECO:0000256" key="1">
    <source>
        <dbReference type="ARBA" id="ARBA00009036"/>
    </source>
</evidence>
<feature type="compositionally biased region" description="Polar residues" evidence="3">
    <location>
        <begin position="78"/>
        <end position="113"/>
    </location>
</feature>
<dbReference type="Gene3D" id="1.20.5.170">
    <property type="match status" value="1"/>
</dbReference>
<dbReference type="SUPFAM" id="SSF57997">
    <property type="entry name" value="Tropomyosin"/>
    <property type="match status" value="2"/>
</dbReference>
<proteinExistence type="inferred from homology"/>
<sequence>MDAIKKKMQAMKLEKDNALDRAAHNEQLAKDANLRAEKAEEEARSLQKKIQAIENDLDQTQEQLTQVNGKLEEKEKALQNQTTKNGAKTKQNENTVITNSALPSSSTNSINQMETDEKPMFDTSRSCDIEVIDVASSEDVTNVQQNAIKSPKLRKQYKSKSSAESAMKPPKVPDEESTSLSDCEMEELAKLRCTSEQTEVVTERERRRKKKCSDYPGLDFGSAFGSDTLMKFALIENELHNIKTRHLIRQGSLLDVLKKKMRQTKEEMERYKDECEEFNKRLQVEIMRREEAESEVAALNRRIQLLEEDLERSEERLATATAKLAEASAAADESERQRKVLENRSLADEERMDALENQLKEARFLAEEADKKYDEVLKSCRDAVARKLAMVEADLERAEERAESGEA</sequence>
<keyword evidence="2" id="KW-0175">Coiled coil</keyword>
<dbReference type="Gene3D" id="1.20.5.340">
    <property type="match status" value="1"/>
</dbReference>
<dbReference type="Pfam" id="PF00261">
    <property type="entry name" value="Tropomyosin"/>
    <property type="match status" value="2"/>
</dbReference>
<dbReference type="PRINTS" id="PR00194">
    <property type="entry name" value="TROPOMYOSIN"/>
</dbReference>
<protein>
    <recommendedName>
        <fullName evidence="6">Tropomyosin</fullName>
    </recommendedName>
</protein>
<keyword evidence="5" id="KW-1185">Reference proteome</keyword>
<gene>
    <name evidence="4" type="ORF">PHYEVI_LOCUS4325</name>
</gene>
<dbReference type="FunFam" id="1.20.5.170:FF:000001">
    <property type="entry name" value="Tropomyosin alpha-1 chain isoform 1"/>
    <property type="match status" value="1"/>
</dbReference>
<evidence type="ECO:0000313" key="5">
    <source>
        <dbReference type="Proteomes" id="UP001153712"/>
    </source>
</evidence>
<dbReference type="PANTHER" id="PTHR19269">
    <property type="entry name" value="TROPOMYOSIN"/>
    <property type="match status" value="1"/>
</dbReference>
<comment type="similarity">
    <text evidence="1">Belongs to the tropomyosin family.</text>
</comment>
<accession>A0A9N9TM52</accession>
<evidence type="ECO:0008006" key="6">
    <source>
        <dbReference type="Google" id="ProtNLM"/>
    </source>
</evidence>
<dbReference type="Proteomes" id="UP001153712">
    <property type="component" value="Chromosome 15"/>
</dbReference>
<evidence type="ECO:0000313" key="4">
    <source>
        <dbReference type="EMBL" id="CAG9857932.1"/>
    </source>
</evidence>
<dbReference type="EMBL" id="OU900108">
    <property type="protein sequence ID" value="CAG9857932.1"/>
    <property type="molecule type" value="Genomic_DNA"/>
</dbReference>
<dbReference type="InterPro" id="IPR000533">
    <property type="entry name" value="Tropomyosin"/>
</dbReference>
<feature type="region of interest" description="Disordered" evidence="3">
    <location>
        <begin position="327"/>
        <end position="352"/>
    </location>
</feature>
<feature type="compositionally biased region" description="Basic and acidic residues" evidence="3">
    <location>
        <begin position="333"/>
        <end position="352"/>
    </location>
</feature>
<evidence type="ECO:0000256" key="3">
    <source>
        <dbReference type="SAM" id="MobiDB-lite"/>
    </source>
</evidence>
<organism evidence="4 5">
    <name type="scientific">Phyllotreta striolata</name>
    <name type="common">Striped flea beetle</name>
    <name type="synonym">Crioceris striolata</name>
    <dbReference type="NCBI Taxonomy" id="444603"/>
    <lineage>
        <taxon>Eukaryota</taxon>
        <taxon>Metazoa</taxon>
        <taxon>Ecdysozoa</taxon>
        <taxon>Arthropoda</taxon>
        <taxon>Hexapoda</taxon>
        <taxon>Insecta</taxon>
        <taxon>Pterygota</taxon>
        <taxon>Neoptera</taxon>
        <taxon>Endopterygota</taxon>
        <taxon>Coleoptera</taxon>
        <taxon>Polyphaga</taxon>
        <taxon>Cucujiformia</taxon>
        <taxon>Chrysomeloidea</taxon>
        <taxon>Chrysomelidae</taxon>
        <taxon>Galerucinae</taxon>
        <taxon>Alticini</taxon>
        <taxon>Phyllotreta</taxon>
    </lineage>
</organism>
<reference evidence="4" key="1">
    <citation type="submission" date="2022-01" db="EMBL/GenBank/DDBJ databases">
        <authorList>
            <person name="King R."/>
        </authorList>
    </citation>
    <scope>NUCLEOTIDE SEQUENCE</scope>
</reference>
<feature type="region of interest" description="Disordered" evidence="3">
    <location>
        <begin position="143"/>
        <end position="179"/>
    </location>
</feature>